<evidence type="ECO:0000313" key="1">
    <source>
        <dbReference type="EMBL" id="VEL24880.1"/>
    </source>
</evidence>
<proteinExistence type="predicted"/>
<dbReference type="Proteomes" id="UP000784294">
    <property type="component" value="Unassembled WGS sequence"/>
</dbReference>
<evidence type="ECO:0000313" key="2">
    <source>
        <dbReference type="Proteomes" id="UP000784294"/>
    </source>
</evidence>
<reference evidence="1" key="1">
    <citation type="submission" date="2018-11" db="EMBL/GenBank/DDBJ databases">
        <authorList>
            <consortium name="Pathogen Informatics"/>
        </authorList>
    </citation>
    <scope>NUCLEOTIDE SEQUENCE</scope>
</reference>
<comment type="caution">
    <text evidence="1">The sequence shown here is derived from an EMBL/GenBank/DDBJ whole genome shotgun (WGS) entry which is preliminary data.</text>
</comment>
<dbReference type="EMBL" id="CAAALY010070295">
    <property type="protein sequence ID" value="VEL24880.1"/>
    <property type="molecule type" value="Genomic_DNA"/>
</dbReference>
<name>A0A448X0D6_9PLAT</name>
<sequence length="63" mass="6976">MFGKRIGLTCLFDELYYGTTNGKLTDDADYDASERLGMYHVHGPTLEIIMHVELTSISSGSFG</sequence>
<accession>A0A448X0D6</accession>
<organism evidence="1 2">
    <name type="scientific">Protopolystoma xenopodis</name>
    <dbReference type="NCBI Taxonomy" id="117903"/>
    <lineage>
        <taxon>Eukaryota</taxon>
        <taxon>Metazoa</taxon>
        <taxon>Spiralia</taxon>
        <taxon>Lophotrochozoa</taxon>
        <taxon>Platyhelminthes</taxon>
        <taxon>Monogenea</taxon>
        <taxon>Polyopisthocotylea</taxon>
        <taxon>Polystomatidea</taxon>
        <taxon>Polystomatidae</taxon>
        <taxon>Protopolystoma</taxon>
    </lineage>
</organism>
<gene>
    <name evidence="1" type="ORF">PXEA_LOCUS18320</name>
</gene>
<keyword evidence="2" id="KW-1185">Reference proteome</keyword>
<dbReference type="AlphaFoldDB" id="A0A448X0D6"/>
<protein>
    <submittedName>
        <fullName evidence="1">Uncharacterized protein</fullName>
    </submittedName>
</protein>